<name>A0ABS3BLU2_9BACT</name>
<sequence>MHSLTFKNWDDFKSNMIKKLLISSGKSSINSFLFRGQADSKWDLISSFDRKEKNKSKYDLLLRNFESICKIYNFNEELFSKSRNEPELIAAYAQHYGLPTRLLDWTTSPYFAAFFAFSDAYSLNIKSKSCVVWVINRDSVSLNTAQGLKFVSLSTNKYNYRIKNQLGHFTLSQHSESSIDEFDKMLCFKYQSDDLLWKMEINYSSIEEVLADLEIMGITPSIAYPDIEGYIKEAIYKTGIGVYL</sequence>
<dbReference type="RefSeq" id="WP_206568097.1">
    <property type="nucleotide sequence ID" value="NZ_JAFKCW010000001.1"/>
</dbReference>
<evidence type="ECO:0000313" key="3">
    <source>
        <dbReference type="Proteomes" id="UP000664698"/>
    </source>
</evidence>
<evidence type="ECO:0000313" key="2">
    <source>
        <dbReference type="EMBL" id="MBN7800138.1"/>
    </source>
</evidence>
<comment type="caution">
    <text evidence="2">The sequence shown here is derived from an EMBL/GenBank/DDBJ whole genome shotgun (WGS) entry which is preliminary data.</text>
</comment>
<feature type="domain" description="FRG" evidence="1">
    <location>
        <begin position="28"/>
        <end position="133"/>
    </location>
</feature>
<dbReference type="SMART" id="SM00901">
    <property type="entry name" value="FRG"/>
    <property type="match status" value="1"/>
</dbReference>
<dbReference type="EMBL" id="JAFKCW010000001">
    <property type="protein sequence ID" value="MBN7800138.1"/>
    <property type="molecule type" value="Genomic_DNA"/>
</dbReference>
<dbReference type="Pfam" id="PF08867">
    <property type="entry name" value="FRG"/>
    <property type="match status" value="1"/>
</dbReference>
<gene>
    <name evidence="2" type="ORF">J0A67_04655</name>
</gene>
<dbReference type="InterPro" id="IPR014966">
    <property type="entry name" value="FRG-dom"/>
</dbReference>
<evidence type="ECO:0000259" key="1">
    <source>
        <dbReference type="SMART" id="SM00901"/>
    </source>
</evidence>
<reference evidence="2 3" key="1">
    <citation type="submission" date="2021-03" db="EMBL/GenBank/DDBJ databases">
        <title>novel species isolated from a fishpond in China.</title>
        <authorList>
            <person name="Lu H."/>
            <person name="Cai Z."/>
        </authorList>
    </citation>
    <scope>NUCLEOTIDE SEQUENCE [LARGE SCALE GENOMIC DNA]</scope>
    <source>
        <strain evidence="2 3">JCM 31546</strain>
    </source>
</reference>
<accession>A0ABS3BLU2</accession>
<organism evidence="2 3">
    <name type="scientific">Algoriphagus aestuariicola</name>
    <dbReference type="NCBI Taxonomy" id="1852016"/>
    <lineage>
        <taxon>Bacteria</taxon>
        <taxon>Pseudomonadati</taxon>
        <taxon>Bacteroidota</taxon>
        <taxon>Cytophagia</taxon>
        <taxon>Cytophagales</taxon>
        <taxon>Cyclobacteriaceae</taxon>
        <taxon>Algoriphagus</taxon>
    </lineage>
</organism>
<protein>
    <submittedName>
        <fullName evidence="2">FRG domain-containing protein</fullName>
    </submittedName>
</protein>
<dbReference type="Proteomes" id="UP000664698">
    <property type="component" value="Unassembled WGS sequence"/>
</dbReference>
<keyword evidence="3" id="KW-1185">Reference proteome</keyword>
<proteinExistence type="predicted"/>